<accession>A0B5F7</accession>
<organism evidence="1 2">
    <name type="scientific">Methanothrix thermoacetophila (strain DSM 6194 / JCM 14653 / NBRC 101360 / PT)</name>
    <name type="common">Methanosaeta thermophila</name>
    <dbReference type="NCBI Taxonomy" id="349307"/>
    <lineage>
        <taxon>Archaea</taxon>
        <taxon>Methanobacteriati</taxon>
        <taxon>Methanobacteriota</taxon>
        <taxon>Stenosarchaea group</taxon>
        <taxon>Methanomicrobia</taxon>
        <taxon>Methanotrichales</taxon>
        <taxon>Methanotrichaceae</taxon>
        <taxon>Methanothrix</taxon>
    </lineage>
</organism>
<protein>
    <submittedName>
        <fullName evidence="1">Uncharacterized protein</fullName>
    </submittedName>
</protein>
<dbReference type="Proteomes" id="UP000000674">
    <property type="component" value="Chromosome"/>
</dbReference>
<evidence type="ECO:0000313" key="1">
    <source>
        <dbReference type="EMBL" id="ABK13931.1"/>
    </source>
</evidence>
<sequence length="187" mass="20750">MTVRVHTHDSSSISKIERVRLLARKAFIPAIRVHIMRYVLFLLACLLVLGTADALFQNTSPQMYIDRYNSNIDQAPQALRELLGSERVEINILLNNGTLYMLGLETSKGRIVASYPGGIDDPTITIETSESTIQRVASSSDPVAAFKDAKDRGEVKIEATKLTTRLKLALVLASADVFKYFLGVFFT</sequence>
<dbReference type="AlphaFoldDB" id="A0B5F7"/>
<proteinExistence type="predicted"/>
<name>A0B5F7_METTP</name>
<evidence type="ECO:0000313" key="2">
    <source>
        <dbReference type="Proteomes" id="UP000000674"/>
    </source>
</evidence>
<gene>
    <name evidence="1" type="ordered locus">Mthe_0131</name>
</gene>
<dbReference type="HOGENOM" id="CLU_124265_0_0_2"/>
<dbReference type="EMBL" id="CP000477">
    <property type="protein sequence ID" value="ABK13931.1"/>
    <property type="molecule type" value="Genomic_DNA"/>
</dbReference>
<reference evidence="1 2" key="1">
    <citation type="submission" date="2006-10" db="EMBL/GenBank/DDBJ databases">
        <title>Complete sequence of Methanosaeta thermophila PT.</title>
        <authorList>
            <consortium name="US DOE Joint Genome Institute"/>
            <person name="Copeland A."/>
            <person name="Lucas S."/>
            <person name="Lapidus A."/>
            <person name="Barry K."/>
            <person name="Detter J.C."/>
            <person name="Glavina del Rio T."/>
            <person name="Hammon N."/>
            <person name="Israni S."/>
            <person name="Pitluck S."/>
            <person name="Chain P."/>
            <person name="Malfatti S."/>
            <person name="Shin M."/>
            <person name="Vergez L."/>
            <person name="Schmutz J."/>
            <person name="Larimer F."/>
            <person name="Land M."/>
            <person name="Hauser L."/>
            <person name="Kyrpides N."/>
            <person name="Kim E."/>
            <person name="Smith K.S."/>
            <person name="Ingram-Smith C."/>
            <person name="Richardson P."/>
        </authorList>
    </citation>
    <scope>NUCLEOTIDE SEQUENCE [LARGE SCALE GENOMIC DNA]</scope>
    <source>
        <strain evidence="2">DSM 6194 / JCM 14653 / NBRC 101360 / PT</strain>
    </source>
</reference>
<dbReference type="STRING" id="349307.Mthe_0131"/>
<dbReference type="KEGG" id="mtp:Mthe_0131"/>
<keyword evidence="2" id="KW-1185">Reference proteome</keyword>